<dbReference type="CDD" id="cd07989">
    <property type="entry name" value="LPLAT_AGPAT-like"/>
    <property type="match status" value="1"/>
</dbReference>
<accession>A0ABN2XR98</accession>
<dbReference type="InterPro" id="IPR002123">
    <property type="entry name" value="Plipid/glycerol_acylTrfase"/>
</dbReference>
<organism evidence="5 6">
    <name type="scientific">Nocardioides bigeumensis</name>
    <dbReference type="NCBI Taxonomy" id="433657"/>
    <lineage>
        <taxon>Bacteria</taxon>
        <taxon>Bacillati</taxon>
        <taxon>Actinomycetota</taxon>
        <taxon>Actinomycetes</taxon>
        <taxon>Propionibacteriales</taxon>
        <taxon>Nocardioidaceae</taxon>
        <taxon>Nocardioides</taxon>
    </lineage>
</organism>
<keyword evidence="6" id="KW-1185">Reference proteome</keyword>
<evidence type="ECO:0000256" key="3">
    <source>
        <dbReference type="SAM" id="MobiDB-lite"/>
    </source>
</evidence>
<protein>
    <submittedName>
        <fullName evidence="5">Lysophospholipid acyltransferase family protein</fullName>
    </submittedName>
</protein>
<feature type="region of interest" description="Disordered" evidence="3">
    <location>
        <begin position="226"/>
        <end position="260"/>
    </location>
</feature>
<keyword evidence="1" id="KW-0808">Transferase</keyword>
<dbReference type="GO" id="GO:0016746">
    <property type="term" value="F:acyltransferase activity"/>
    <property type="evidence" value="ECO:0007669"/>
    <property type="project" value="UniProtKB-KW"/>
</dbReference>
<reference evidence="5 6" key="1">
    <citation type="journal article" date="2019" name="Int. J. Syst. Evol. Microbiol.">
        <title>The Global Catalogue of Microorganisms (GCM) 10K type strain sequencing project: providing services to taxonomists for standard genome sequencing and annotation.</title>
        <authorList>
            <consortium name="The Broad Institute Genomics Platform"/>
            <consortium name="The Broad Institute Genome Sequencing Center for Infectious Disease"/>
            <person name="Wu L."/>
            <person name="Ma J."/>
        </authorList>
    </citation>
    <scope>NUCLEOTIDE SEQUENCE [LARGE SCALE GENOMIC DNA]</scope>
    <source>
        <strain evidence="5 6">JCM 16021</strain>
    </source>
</reference>
<evidence type="ECO:0000313" key="5">
    <source>
        <dbReference type="EMBL" id="GAA2115928.1"/>
    </source>
</evidence>
<dbReference type="SUPFAM" id="SSF69593">
    <property type="entry name" value="Glycerol-3-phosphate (1)-acyltransferase"/>
    <property type="match status" value="1"/>
</dbReference>
<dbReference type="PANTHER" id="PTHR10434:SF55">
    <property type="entry name" value="POSSIBLE ACYLTRANSFERASE"/>
    <property type="match status" value="1"/>
</dbReference>
<dbReference type="EMBL" id="BAAAQQ010000002">
    <property type="protein sequence ID" value="GAA2115928.1"/>
    <property type="molecule type" value="Genomic_DNA"/>
</dbReference>
<sequence>MRKLNQDRPWTFLVGAGVLKPILIPLASRTWIDGEKIPATGGCIVAVNHISHLDPLTMAHFVYDHGRIPRYLAKSGLFKNRVVGGFLRSAGQIPVERLSRNAIGAYDAAVDAVNDGECVVIYPEGTLTRDPALWPMTGKSGAARIALATGCPVIPVGQWGAQDILPPYARTPDLFPRKHITMKVGDPVALDDLLALRVTRETVHQTTERIMAAITEIVAELRGEPAPTTRFDQSSSGGQQIGNPKGRHNSRTGSRKRRLR</sequence>
<evidence type="ECO:0000313" key="6">
    <source>
        <dbReference type="Proteomes" id="UP001500575"/>
    </source>
</evidence>
<gene>
    <name evidence="5" type="ORF">GCM10009843_05750</name>
</gene>
<evidence type="ECO:0000256" key="1">
    <source>
        <dbReference type="ARBA" id="ARBA00022679"/>
    </source>
</evidence>
<comment type="caution">
    <text evidence="5">The sequence shown here is derived from an EMBL/GenBank/DDBJ whole genome shotgun (WGS) entry which is preliminary data.</text>
</comment>
<proteinExistence type="predicted"/>
<evidence type="ECO:0000259" key="4">
    <source>
        <dbReference type="SMART" id="SM00563"/>
    </source>
</evidence>
<dbReference type="Pfam" id="PF01553">
    <property type="entry name" value="Acyltransferase"/>
    <property type="match status" value="1"/>
</dbReference>
<feature type="compositionally biased region" description="Basic residues" evidence="3">
    <location>
        <begin position="245"/>
        <end position="260"/>
    </location>
</feature>
<dbReference type="SMART" id="SM00563">
    <property type="entry name" value="PlsC"/>
    <property type="match status" value="1"/>
</dbReference>
<dbReference type="PANTHER" id="PTHR10434">
    <property type="entry name" value="1-ACYL-SN-GLYCEROL-3-PHOSPHATE ACYLTRANSFERASE"/>
    <property type="match status" value="1"/>
</dbReference>
<dbReference type="Proteomes" id="UP001500575">
    <property type="component" value="Unassembled WGS sequence"/>
</dbReference>
<name>A0ABN2XR98_9ACTN</name>
<keyword evidence="2 5" id="KW-0012">Acyltransferase</keyword>
<feature type="domain" description="Phospholipid/glycerol acyltransferase" evidence="4">
    <location>
        <begin position="43"/>
        <end position="161"/>
    </location>
</feature>
<evidence type="ECO:0000256" key="2">
    <source>
        <dbReference type="ARBA" id="ARBA00023315"/>
    </source>
</evidence>
<feature type="compositionally biased region" description="Polar residues" evidence="3">
    <location>
        <begin position="230"/>
        <end position="242"/>
    </location>
</feature>